<dbReference type="AlphaFoldDB" id="A0AAV2H1R1"/>
<feature type="chain" id="PRO_5043729777" description="C-type lectin domain-containing protein" evidence="1">
    <location>
        <begin position="18"/>
        <end position="220"/>
    </location>
</feature>
<keyword evidence="1" id="KW-0732">Signal</keyword>
<gene>
    <name evidence="3" type="ORF">GSLYS_00001278001</name>
</gene>
<name>A0AAV2H1R1_LYMST</name>
<dbReference type="SUPFAM" id="SSF56436">
    <property type="entry name" value="C-type lectin-like"/>
    <property type="match status" value="1"/>
</dbReference>
<dbReference type="EMBL" id="CAXITT010000012">
    <property type="protein sequence ID" value="CAL1527101.1"/>
    <property type="molecule type" value="Genomic_DNA"/>
</dbReference>
<feature type="domain" description="C-type lectin" evidence="2">
    <location>
        <begin position="39"/>
        <end position="154"/>
    </location>
</feature>
<keyword evidence="4" id="KW-1185">Reference proteome</keyword>
<evidence type="ECO:0000313" key="4">
    <source>
        <dbReference type="Proteomes" id="UP001497497"/>
    </source>
</evidence>
<sequence length="220" mass="24633">MIARLTAFIWVTSFLFSEQTEVDDACPPGLPQDEFRQLYRDSCFYFVLYRVKDYVHAEQDCEGQGGKLAVVDSAAVQGFLVDKLVNAYKRPDIRVWIGLEDRDNDGTFVWADGTPLAYSNWAIGEGDHKHPGEVCALLDTRQRGKWYDFVCENKESLGYEHSYVCQYTSRTATAPTAHVATATDISMTHPCPPFSCDLDCGMDGFKKNGTSSCSLCECDV</sequence>
<accession>A0AAV2H1R1</accession>
<protein>
    <recommendedName>
        <fullName evidence="2">C-type lectin domain-containing protein</fullName>
    </recommendedName>
</protein>
<comment type="caution">
    <text evidence="3">The sequence shown here is derived from an EMBL/GenBank/DDBJ whole genome shotgun (WGS) entry which is preliminary data.</text>
</comment>
<dbReference type="InterPro" id="IPR050801">
    <property type="entry name" value="Ca-Dep_Lectins_ImmuneDev"/>
</dbReference>
<dbReference type="InterPro" id="IPR001304">
    <property type="entry name" value="C-type_lectin-like"/>
</dbReference>
<dbReference type="Gene3D" id="3.10.100.10">
    <property type="entry name" value="Mannose-Binding Protein A, subunit A"/>
    <property type="match status" value="1"/>
</dbReference>
<evidence type="ECO:0000313" key="3">
    <source>
        <dbReference type="EMBL" id="CAL1527101.1"/>
    </source>
</evidence>
<feature type="signal peptide" evidence="1">
    <location>
        <begin position="1"/>
        <end position="17"/>
    </location>
</feature>
<dbReference type="CDD" id="cd00037">
    <property type="entry name" value="CLECT"/>
    <property type="match status" value="1"/>
</dbReference>
<organism evidence="3 4">
    <name type="scientific">Lymnaea stagnalis</name>
    <name type="common">Great pond snail</name>
    <name type="synonym">Helix stagnalis</name>
    <dbReference type="NCBI Taxonomy" id="6523"/>
    <lineage>
        <taxon>Eukaryota</taxon>
        <taxon>Metazoa</taxon>
        <taxon>Spiralia</taxon>
        <taxon>Lophotrochozoa</taxon>
        <taxon>Mollusca</taxon>
        <taxon>Gastropoda</taxon>
        <taxon>Heterobranchia</taxon>
        <taxon>Euthyneura</taxon>
        <taxon>Panpulmonata</taxon>
        <taxon>Hygrophila</taxon>
        <taxon>Lymnaeoidea</taxon>
        <taxon>Lymnaeidae</taxon>
        <taxon>Lymnaea</taxon>
    </lineage>
</organism>
<proteinExistence type="predicted"/>
<dbReference type="InterPro" id="IPR016187">
    <property type="entry name" value="CTDL_fold"/>
</dbReference>
<dbReference type="SMART" id="SM00034">
    <property type="entry name" value="CLECT"/>
    <property type="match status" value="1"/>
</dbReference>
<dbReference type="InterPro" id="IPR016186">
    <property type="entry name" value="C-type_lectin-like/link_sf"/>
</dbReference>
<evidence type="ECO:0000259" key="2">
    <source>
        <dbReference type="PROSITE" id="PS50041"/>
    </source>
</evidence>
<evidence type="ECO:0000256" key="1">
    <source>
        <dbReference type="SAM" id="SignalP"/>
    </source>
</evidence>
<reference evidence="3 4" key="1">
    <citation type="submission" date="2024-04" db="EMBL/GenBank/DDBJ databases">
        <authorList>
            <consortium name="Genoscope - CEA"/>
            <person name="William W."/>
        </authorList>
    </citation>
    <scope>NUCLEOTIDE SEQUENCE [LARGE SCALE GENOMIC DNA]</scope>
</reference>
<dbReference type="Pfam" id="PF00059">
    <property type="entry name" value="Lectin_C"/>
    <property type="match status" value="1"/>
</dbReference>
<dbReference type="PANTHER" id="PTHR22801:SF63">
    <property type="entry name" value="C-TYPE LECTIN DOMAIN-CONTAINING PROTEIN"/>
    <property type="match status" value="1"/>
</dbReference>
<dbReference type="Proteomes" id="UP001497497">
    <property type="component" value="Unassembled WGS sequence"/>
</dbReference>
<dbReference type="PANTHER" id="PTHR22801">
    <property type="entry name" value="LITHOSTATHINE"/>
    <property type="match status" value="1"/>
</dbReference>
<dbReference type="PROSITE" id="PS50041">
    <property type="entry name" value="C_TYPE_LECTIN_2"/>
    <property type="match status" value="1"/>
</dbReference>